<evidence type="ECO:0000259" key="1">
    <source>
        <dbReference type="SMART" id="SM00530"/>
    </source>
</evidence>
<dbReference type="GO" id="GO:0003677">
    <property type="term" value="F:DNA binding"/>
    <property type="evidence" value="ECO:0007669"/>
    <property type="project" value="InterPro"/>
</dbReference>
<dbReference type="Pfam" id="PF17765">
    <property type="entry name" value="MLTR_LBD"/>
    <property type="match status" value="1"/>
</dbReference>
<evidence type="ECO:0000313" key="2">
    <source>
        <dbReference type="EMBL" id="KRR16235.1"/>
    </source>
</evidence>
<accession>A0A0R3M8K2</accession>
<organism evidence="2 3">
    <name type="scientific">Bradyrhizobium lablabi</name>
    <dbReference type="NCBI Taxonomy" id="722472"/>
    <lineage>
        <taxon>Bacteria</taxon>
        <taxon>Pseudomonadati</taxon>
        <taxon>Pseudomonadota</taxon>
        <taxon>Alphaproteobacteria</taxon>
        <taxon>Hyphomicrobiales</taxon>
        <taxon>Nitrobacteraceae</taxon>
        <taxon>Bradyrhizobium</taxon>
    </lineage>
</organism>
<name>A0A0R3M8K2_9BRAD</name>
<dbReference type="CDD" id="cd00093">
    <property type="entry name" value="HTH_XRE"/>
    <property type="match status" value="1"/>
</dbReference>
<evidence type="ECO:0000313" key="3">
    <source>
        <dbReference type="Proteomes" id="UP000051660"/>
    </source>
</evidence>
<reference evidence="2 3" key="1">
    <citation type="submission" date="2014-03" db="EMBL/GenBank/DDBJ databases">
        <title>Bradyrhizobium valentinum sp. nov., isolated from effective nodules of Lupinus mariae-josephae, a lupine endemic of basic-lime soils in Eastern Spain.</title>
        <authorList>
            <person name="Duran D."/>
            <person name="Rey L."/>
            <person name="Navarro A."/>
            <person name="Busquets A."/>
            <person name="Imperial J."/>
            <person name="Ruiz-Argueso T."/>
        </authorList>
    </citation>
    <scope>NUCLEOTIDE SEQUENCE [LARGE SCALE GENOMIC DNA]</scope>
    <source>
        <strain evidence="2 3">CCBAU 23086</strain>
    </source>
</reference>
<dbReference type="EMBL" id="LLYB01000129">
    <property type="protein sequence ID" value="KRR16235.1"/>
    <property type="molecule type" value="Genomic_DNA"/>
</dbReference>
<feature type="domain" description="HTH cro/C1-type" evidence="1">
    <location>
        <begin position="16"/>
        <end position="88"/>
    </location>
</feature>
<protein>
    <recommendedName>
        <fullName evidence="1">HTH cro/C1-type domain-containing protein</fullName>
    </recommendedName>
</protein>
<comment type="caution">
    <text evidence="2">The sequence shown here is derived from an EMBL/GenBank/DDBJ whole genome shotgun (WGS) entry which is preliminary data.</text>
</comment>
<dbReference type="SMART" id="SM00530">
    <property type="entry name" value="HTH_XRE"/>
    <property type="match status" value="1"/>
</dbReference>
<dbReference type="InterPro" id="IPR010982">
    <property type="entry name" value="Lambda_DNA-bd_dom_sf"/>
</dbReference>
<dbReference type="RefSeq" id="WP_057862943.1">
    <property type="nucleotide sequence ID" value="NZ_LLYB01000129.1"/>
</dbReference>
<sequence>MPRHPRTAARQELADFLKSRRARLIPADVDLPVTKRRRTPGLRREEVAHLAGVGLTWYTWLEQGRAIEVSSYFLEQIARALRLDREERAHLFVLANNRAALAGNAGSFAVAPAHQRMLACFEGPAYIATANLDVLAWNETLNAVFGDLSLVPAENRNMLWLMFADPAQRASIPNWAEAARAMLARFRIEYGRHQGDERFNQLIQRLCAVSSEFLAWWPQHDVTIKPEGPKRFSSPLVGEMELEQTTLLLEGAVGTRLVVYAPANSESAARIAALRQGWLAGRRP</sequence>
<dbReference type="PANTHER" id="PTHR35010:SF2">
    <property type="entry name" value="BLL4672 PROTEIN"/>
    <property type="match status" value="1"/>
</dbReference>
<dbReference type="AlphaFoldDB" id="A0A0R3M8K2"/>
<dbReference type="PANTHER" id="PTHR35010">
    <property type="entry name" value="BLL4672 PROTEIN-RELATED"/>
    <property type="match status" value="1"/>
</dbReference>
<dbReference type="SUPFAM" id="SSF47413">
    <property type="entry name" value="lambda repressor-like DNA-binding domains"/>
    <property type="match status" value="1"/>
</dbReference>
<dbReference type="InterPro" id="IPR001387">
    <property type="entry name" value="Cro/C1-type_HTH"/>
</dbReference>
<dbReference type="Gene3D" id="1.10.260.40">
    <property type="entry name" value="lambda repressor-like DNA-binding domains"/>
    <property type="match status" value="1"/>
</dbReference>
<dbReference type="InterPro" id="IPR041413">
    <property type="entry name" value="MLTR_LBD"/>
</dbReference>
<gene>
    <name evidence="2" type="ORF">CQ14_27650</name>
</gene>
<dbReference type="Gene3D" id="3.30.450.180">
    <property type="match status" value="1"/>
</dbReference>
<dbReference type="Pfam" id="PF13560">
    <property type="entry name" value="HTH_31"/>
    <property type="match status" value="1"/>
</dbReference>
<proteinExistence type="predicted"/>
<dbReference type="Proteomes" id="UP000051660">
    <property type="component" value="Unassembled WGS sequence"/>
</dbReference>